<dbReference type="SUPFAM" id="SSF49879">
    <property type="entry name" value="SMAD/FHA domain"/>
    <property type="match status" value="1"/>
</dbReference>
<evidence type="ECO:0000256" key="3">
    <source>
        <dbReference type="ARBA" id="ARBA00022840"/>
    </source>
</evidence>
<dbReference type="CDD" id="cd00060">
    <property type="entry name" value="FHA"/>
    <property type="match status" value="1"/>
</dbReference>
<evidence type="ECO:0000256" key="1">
    <source>
        <dbReference type="ARBA" id="ARBA00022553"/>
    </source>
</evidence>
<dbReference type="RefSeq" id="WP_344669869.1">
    <property type="nucleotide sequence ID" value="NZ_BAAAQN010000052.1"/>
</dbReference>
<dbReference type="InterPro" id="IPR027417">
    <property type="entry name" value="P-loop_NTPase"/>
</dbReference>
<dbReference type="PANTHER" id="PTHR22683:SF1">
    <property type="entry name" value="TYPE VII SECRETION SYSTEM PROTEIN ESSC"/>
    <property type="match status" value="1"/>
</dbReference>
<sequence length="1473" mass="155519">MRFVHRDAGVERDLELRLGRPDARVADLASALGSPGGGLVVDGRPTPPGTPLAESGLVLGSEVSTVLADDRDPGTMSHEGLVLRVVGGLDAGLARPLTPGRFRLGRGDQADIRVDCPDLSRAHCEIEVTRQGRVTVRDLGSRNGTDLNGVRLAGPAVVGPYDLVCAAGRVPFRVLPAAALGPVQYVNPAREAGPGGTLPFNRAPRLAPPPEPPPVRLPQAPRRAEAQPLRITTVVAPLVLAGVMVVVLKNFTYALIALFSPLIMIGTQVEDRARGRGGLRRGRRDYADRLATVHDELQDRRADQEARLRAGFPDPAEVLYRACEPGLHLWERRAGAADFLRLSAGLADQRWTPPVDAGRRHDQELDPVVADAVAEASHLTQVPVEVVLADRVLGLEGDRAAALAAARSLVCQAVTGSGPADLAVAVFVDEDRRADWDWTKWLPHGIDPRTNSSRYVAIGAERCETLARALLSELGDASSAPPALLLIVDGATLLEGRPCALRDVLGGQAGPVSGIVLTRRLPALCTEVLSVSSDGYGRLHRVATGERVDDVLIAGVTRHRARALARALARFEDPEVRAAGAGLPDRVDLLPLLRLAGPLDAALAARWRAAVGTLRARAVLGVTDHGEFEIDLDDDGPHALIAGTTGSGKSELLRTLIAALAAGADPEHLTFALIDYKGGGALDECARLPHAVGLVTDLDEQLGERALRCLEAELRHREHALRGVGLSHVRDYQRLRDAERTRSGHCDLEPMPRLVVVIDEFATLVKALPEFVDALVSVAQRGRSLGMHLVMATQRPSGSVNEAIKNNVKLRLALRLESASDSQDVIDSPAAAGIGARQWGRGFHRVGAGEVRPVQTALSTGVTPVEAAAGTLSLLAFRLASGERAGTASASASAFAFASAADQDPAAVGQPTDLSRLVDAARNAGAAAGFARPRRPWPDPLPAMIPLHELGHAVRGLQTDTGGLPAFALADDPDRQAQYPVGWDPAAGNLLIYGVVGSGTSTALAALALAVAAHEPPDRRHLYVLDHGSGDLAALEQLPHTGAYIGPADRARQIRLIRMLRSELAARKAGGGGGGAGAGQDSHGPHPDAAPPRVLVLIDNVGSLRSDLEKDFAGMGVLDDLERVYADGPAVGLHIAATGDRTGAVPGAWGALSRQKLLLRLADIADYATFDLPRRAVPTAVPGRAVVAATRQIVQIGFPGTDLTAAAAVVARRWGGAPRTANPVRLLPDLVPADRIRRAGVVAATGPEPWSVPVGFTDSTLAAALLRMHEHEHALIAGPPRSGRSSALIAVAHAVLTGIDPPAVVAFAPRRSPLRELPAPVSVCTEYADLERILTAAGERVLLLVDDADTVTDTTQVLDRFIAKAGPGRHLVAAGRNDGIRRQFGQWTQKVRESRCGVLLAPDHDLDHDLLGTPLPRQHRMTVRPGRGYLIGDGQAEGVQLVLATPADVYELYNVRGSAEIQRSLDDLGKHPA</sequence>
<dbReference type="Gene3D" id="2.60.200.20">
    <property type="match status" value="1"/>
</dbReference>
<dbReference type="SUPFAM" id="SSF52540">
    <property type="entry name" value="P-loop containing nucleoside triphosphate hydrolases"/>
    <property type="match status" value="2"/>
</dbReference>
<feature type="region of interest" description="Disordered" evidence="5">
    <location>
        <begin position="1068"/>
        <end position="1089"/>
    </location>
</feature>
<keyword evidence="6" id="KW-1133">Transmembrane helix</keyword>
<keyword evidence="6" id="KW-0472">Membrane</keyword>
<dbReference type="SMART" id="SM00382">
    <property type="entry name" value="AAA"/>
    <property type="match status" value="3"/>
</dbReference>
<feature type="domain" description="FtsK" evidence="8">
    <location>
        <begin position="625"/>
        <end position="823"/>
    </location>
</feature>
<dbReference type="InterPro" id="IPR002543">
    <property type="entry name" value="FtsK_dom"/>
</dbReference>
<protein>
    <submittedName>
        <fullName evidence="9">FtsK/SpoIIIE domain-containing protein</fullName>
    </submittedName>
</protein>
<dbReference type="InterPro" id="IPR000253">
    <property type="entry name" value="FHA_dom"/>
</dbReference>
<feature type="domain" description="FtsK" evidence="8">
    <location>
        <begin position="978"/>
        <end position="1168"/>
    </location>
</feature>
<feature type="domain" description="FHA" evidence="7">
    <location>
        <begin position="102"/>
        <end position="152"/>
    </location>
</feature>
<name>A0ABN2V5Q5_9ACTN</name>
<dbReference type="Gene3D" id="3.40.50.300">
    <property type="entry name" value="P-loop containing nucleotide triphosphate hydrolases"/>
    <property type="match status" value="3"/>
</dbReference>
<evidence type="ECO:0000256" key="5">
    <source>
        <dbReference type="SAM" id="MobiDB-lite"/>
    </source>
</evidence>
<keyword evidence="6" id="KW-0812">Transmembrane</keyword>
<dbReference type="Proteomes" id="UP001500751">
    <property type="component" value="Unassembled WGS sequence"/>
</dbReference>
<feature type="binding site" evidence="4">
    <location>
        <begin position="643"/>
        <end position="650"/>
    </location>
    <ligand>
        <name>ATP</name>
        <dbReference type="ChEBI" id="CHEBI:30616"/>
    </ligand>
</feature>
<evidence type="ECO:0000259" key="8">
    <source>
        <dbReference type="PROSITE" id="PS50901"/>
    </source>
</evidence>
<organism evidence="9 10">
    <name type="scientific">Catenulispora yoronensis</name>
    <dbReference type="NCBI Taxonomy" id="450799"/>
    <lineage>
        <taxon>Bacteria</taxon>
        <taxon>Bacillati</taxon>
        <taxon>Actinomycetota</taxon>
        <taxon>Actinomycetes</taxon>
        <taxon>Catenulisporales</taxon>
        <taxon>Catenulisporaceae</taxon>
        <taxon>Catenulispora</taxon>
    </lineage>
</organism>
<dbReference type="PANTHER" id="PTHR22683">
    <property type="entry name" value="SPORULATION PROTEIN RELATED"/>
    <property type="match status" value="1"/>
</dbReference>
<dbReference type="CDD" id="cd01127">
    <property type="entry name" value="TrwB_TraG_TraD_VirD4"/>
    <property type="match status" value="1"/>
</dbReference>
<feature type="transmembrane region" description="Helical" evidence="6">
    <location>
        <begin position="231"/>
        <end position="259"/>
    </location>
</feature>
<evidence type="ECO:0000259" key="7">
    <source>
        <dbReference type="PROSITE" id="PS50006"/>
    </source>
</evidence>
<feature type="region of interest" description="Disordered" evidence="5">
    <location>
        <begin position="194"/>
        <end position="215"/>
    </location>
</feature>
<dbReference type="InterPro" id="IPR008984">
    <property type="entry name" value="SMAD_FHA_dom_sf"/>
</dbReference>
<accession>A0ABN2V5Q5</accession>
<keyword evidence="2 4" id="KW-0547">Nucleotide-binding</keyword>
<evidence type="ECO:0000256" key="6">
    <source>
        <dbReference type="SAM" id="Phobius"/>
    </source>
</evidence>
<dbReference type="InterPro" id="IPR050206">
    <property type="entry name" value="FtsK/SpoIIIE/SftA"/>
</dbReference>
<proteinExistence type="predicted"/>
<dbReference type="EMBL" id="BAAAQN010000052">
    <property type="protein sequence ID" value="GAA2051825.1"/>
    <property type="molecule type" value="Genomic_DNA"/>
</dbReference>
<dbReference type="PROSITE" id="PS50901">
    <property type="entry name" value="FTSK"/>
    <property type="match status" value="2"/>
</dbReference>
<dbReference type="InterPro" id="IPR003593">
    <property type="entry name" value="AAA+_ATPase"/>
</dbReference>
<feature type="compositionally biased region" description="Gly residues" evidence="5">
    <location>
        <begin position="1069"/>
        <end position="1078"/>
    </location>
</feature>
<evidence type="ECO:0000313" key="10">
    <source>
        <dbReference type="Proteomes" id="UP001500751"/>
    </source>
</evidence>
<reference evidence="9 10" key="1">
    <citation type="journal article" date="2019" name="Int. J. Syst. Evol. Microbiol.">
        <title>The Global Catalogue of Microorganisms (GCM) 10K type strain sequencing project: providing services to taxonomists for standard genome sequencing and annotation.</title>
        <authorList>
            <consortium name="The Broad Institute Genomics Platform"/>
            <consortium name="The Broad Institute Genome Sequencing Center for Infectious Disease"/>
            <person name="Wu L."/>
            <person name="Ma J."/>
        </authorList>
    </citation>
    <scope>NUCLEOTIDE SEQUENCE [LARGE SCALE GENOMIC DNA]</scope>
    <source>
        <strain evidence="9 10">JCM 16014</strain>
    </source>
</reference>
<feature type="compositionally biased region" description="Pro residues" evidence="5">
    <location>
        <begin position="206"/>
        <end position="215"/>
    </location>
</feature>
<gene>
    <name evidence="9" type="ORF">GCM10009839_68760</name>
</gene>
<evidence type="ECO:0000256" key="2">
    <source>
        <dbReference type="ARBA" id="ARBA00022741"/>
    </source>
</evidence>
<dbReference type="SMART" id="SM00240">
    <property type="entry name" value="FHA"/>
    <property type="match status" value="1"/>
</dbReference>
<comment type="caution">
    <text evidence="9">The sequence shown here is derived from an EMBL/GenBank/DDBJ whole genome shotgun (WGS) entry which is preliminary data.</text>
</comment>
<evidence type="ECO:0000313" key="9">
    <source>
        <dbReference type="EMBL" id="GAA2051825.1"/>
    </source>
</evidence>
<dbReference type="Pfam" id="PF00498">
    <property type="entry name" value="FHA"/>
    <property type="match status" value="1"/>
</dbReference>
<evidence type="ECO:0000256" key="4">
    <source>
        <dbReference type="PROSITE-ProRule" id="PRU00289"/>
    </source>
</evidence>
<feature type="binding site" evidence="4">
    <location>
        <begin position="994"/>
        <end position="1001"/>
    </location>
    <ligand>
        <name>ATP</name>
        <dbReference type="ChEBI" id="CHEBI:30616"/>
    </ligand>
</feature>
<dbReference type="PROSITE" id="PS50006">
    <property type="entry name" value="FHA_DOMAIN"/>
    <property type="match status" value="1"/>
</dbReference>
<dbReference type="Pfam" id="PF01580">
    <property type="entry name" value="FtsK_SpoIIIE"/>
    <property type="match status" value="2"/>
</dbReference>
<keyword evidence="1" id="KW-0597">Phosphoprotein</keyword>
<keyword evidence="3 4" id="KW-0067">ATP-binding</keyword>
<keyword evidence="10" id="KW-1185">Reference proteome</keyword>